<name>A0ABD5V0A5_9EURY</name>
<feature type="compositionally biased region" description="Low complexity" evidence="1">
    <location>
        <begin position="82"/>
        <end position="92"/>
    </location>
</feature>
<protein>
    <submittedName>
        <fullName evidence="4">CAP domain-containing protein</fullName>
    </submittedName>
</protein>
<feature type="domain" description="SCP" evidence="3">
    <location>
        <begin position="152"/>
        <end position="284"/>
    </location>
</feature>
<dbReference type="CDD" id="cd05379">
    <property type="entry name" value="CAP_bacterial"/>
    <property type="match status" value="1"/>
</dbReference>
<keyword evidence="2" id="KW-0472">Membrane</keyword>
<evidence type="ECO:0000256" key="2">
    <source>
        <dbReference type="SAM" id="Phobius"/>
    </source>
</evidence>
<accession>A0ABD5V0A5</accession>
<evidence type="ECO:0000256" key="1">
    <source>
        <dbReference type="SAM" id="MobiDB-lite"/>
    </source>
</evidence>
<evidence type="ECO:0000313" key="5">
    <source>
        <dbReference type="Proteomes" id="UP001596296"/>
    </source>
</evidence>
<dbReference type="InterPro" id="IPR014044">
    <property type="entry name" value="CAP_dom"/>
</dbReference>
<dbReference type="PANTHER" id="PTHR31157">
    <property type="entry name" value="SCP DOMAIN-CONTAINING PROTEIN"/>
    <property type="match status" value="1"/>
</dbReference>
<proteinExistence type="predicted"/>
<comment type="caution">
    <text evidence="4">The sequence shown here is derived from an EMBL/GenBank/DDBJ whole genome shotgun (WGS) entry which is preliminary data.</text>
</comment>
<evidence type="ECO:0000259" key="3">
    <source>
        <dbReference type="Pfam" id="PF00188"/>
    </source>
</evidence>
<dbReference type="InterPro" id="IPR035940">
    <property type="entry name" value="CAP_sf"/>
</dbReference>
<dbReference type="EMBL" id="JBHSXL010000009">
    <property type="protein sequence ID" value="MFC6892962.1"/>
    <property type="molecule type" value="Genomic_DNA"/>
</dbReference>
<dbReference type="Gene3D" id="3.40.33.10">
    <property type="entry name" value="CAP"/>
    <property type="match status" value="1"/>
</dbReference>
<feature type="compositionally biased region" description="Low complexity" evidence="1">
    <location>
        <begin position="55"/>
        <end position="70"/>
    </location>
</feature>
<dbReference type="RefSeq" id="WP_379744051.1">
    <property type="nucleotide sequence ID" value="NZ_JBHSVN010000001.1"/>
</dbReference>
<keyword evidence="2" id="KW-1133">Transmembrane helix</keyword>
<sequence>MGLSSILGGVVKLGLAFAVIVAVVGVGGVIGICSATEMTCVSDPGPIETPTPDGATTSEASSTPSEASTSDGDETGTEASPGTEAAGGTTRTETPDPEQDRIEGPDPPAYPPRTDKQWDGTLEFDGDPGETIAEGDRWRVSSEDVERFLAEDVNDYREENGKSRLEYSHALASVSREHSEDMHDRDYFAHENPDGERAWDRWGHGHCREWYGENLFRSWANAPLEGADEPLRTADGLAQRTLRGWKNSPPHDEAMLEDSWDAVGYGVYLVYSDDDDGSYEMYVTMNMCTYNENER</sequence>
<dbReference type="PANTHER" id="PTHR31157:SF1">
    <property type="entry name" value="SCP DOMAIN-CONTAINING PROTEIN"/>
    <property type="match status" value="1"/>
</dbReference>
<feature type="region of interest" description="Disordered" evidence="1">
    <location>
        <begin position="41"/>
        <end position="136"/>
    </location>
</feature>
<reference evidence="4 5" key="1">
    <citation type="journal article" date="2019" name="Int. J. Syst. Evol. Microbiol.">
        <title>The Global Catalogue of Microorganisms (GCM) 10K type strain sequencing project: providing services to taxonomists for standard genome sequencing and annotation.</title>
        <authorList>
            <consortium name="The Broad Institute Genomics Platform"/>
            <consortium name="The Broad Institute Genome Sequencing Center for Infectious Disease"/>
            <person name="Wu L."/>
            <person name="Ma J."/>
        </authorList>
    </citation>
    <scope>NUCLEOTIDE SEQUENCE [LARGE SCALE GENOMIC DNA]</scope>
    <source>
        <strain evidence="4 5">SKJ47</strain>
    </source>
</reference>
<dbReference type="Proteomes" id="UP001596296">
    <property type="component" value="Unassembled WGS sequence"/>
</dbReference>
<keyword evidence="2" id="KW-0812">Transmembrane</keyword>
<evidence type="ECO:0000313" key="4">
    <source>
        <dbReference type="EMBL" id="MFC6892962.1"/>
    </source>
</evidence>
<gene>
    <name evidence="4" type="ORF">ACFQE9_10140</name>
</gene>
<dbReference type="SUPFAM" id="SSF55797">
    <property type="entry name" value="PR-1-like"/>
    <property type="match status" value="1"/>
</dbReference>
<keyword evidence="5" id="KW-1185">Reference proteome</keyword>
<dbReference type="Pfam" id="PF00188">
    <property type="entry name" value="CAP"/>
    <property type="match status" value="1"/>
</dbReference>
<dbReference type="AlphaFoldDB" id="A0ABD5V0A5"/>
<feature type="transmembrane region" description="Helical" evidence="2">
    <location>
        <begin position="12"/>
        <end position="32"/>
    </location>
</feature>
<organism evidence="4 5">
    <name type="scientific">Halopenitus salinus</name>
    <dbReference type="NCBI Taxonomy" id="1198295"/>
    <lineage>
        <taxon>Archaea</taxon>
        <taxon>Methanobacteriati</taxon>
        <taxon>Methanobacteriota</taxon>
        <taxon>Stenosarchaea group</taxon>
        <taxon>Halobacteria</taxon>
        <taxon>Halobacteriales</taxon>
        <taxon>Haloferacaceae</taxon>
        <taxon>Halopenitus</taxon>
    </lineage>
</organism>